<sequence length="195" mass="22644">MARLLIQLEDLQVVECGQEEIVELEDGVEAAARLVFPKVTLLMLKNLPKLKWFSRGLRALEWPLLKVLEVIDCDQTEIISSKILNIHETVEQSQLETFSSKQPLFLVEELAEAHKFYSESYPFKFPSLEEVIVWQCLKMKDFCPGMFKTPKLERVPSTKEYEWRWKAALNANTSALEERTIKPPRDCLVQKGLVY</sequence>
<dbReference type="InParanoid" id="A0A7N2L3P2"/>
<dbReference type="EnsemblPlants" id="QL03p002096:mrna">
    <property type="protein sequence ID" value="QL03p002096:mrna"/>
    <property type="gene ID" value="QL03p002096"/>
</dbReference>
<proteinExistence type="predicted"/>
<name>A0A7N2L3P2_QUELO</name>
<organism evidence="1 2">
    <name type="scientific">Quercus lobata</name>
    <name type="common">Valley oak</name>
    <dbReference type="NCBI Taxonomy" id="97700"/>
    <lineage>
        <taxon>Eukaryota</taxon>
        <taxon>Viridiplantae</taxon>
        <taxon>Streptophyta</taxon>
        <taxon>Embryophyta</taxon>
        <taxon>Tracheophyta</taxon>
        <taxon>Spermatophyta</taxon>
        <taxon>Magnoliopsida</taxon>
        <taxon>eudicotyledons</taxon>
        <taxon>Gunneridae</taxon>
        <taxon>Pentapetalae</taxon>
        <taxon>rosids</taxon>
        <taxon>fabids</taxon>
        <taxon>Fagales</taxon>
        <taxon>Fagaceae</taxon>
        <taxon>Quercus</taxon>
    </lineage>
</organism>
<dbReference type="Proteomes" id="UP000594261">
    <property type="component" value="Chromosome 3"/>
</dbReference>
<reference evidence="1 2" key="1">
    <citation type="journal article" date="2016" name="G3 (Bethesda)">
        <title>First Draft Assembly and Annotation of the Genome of a California Endemic Oak Quercus lobata Nee (Fagaceae).</title>
        <authorList>
            <person name="Sork V.L."/>
            <person name="Fitz-Gibbon S.T."/>
            <person name="Puiu D."/>
            <person name="Crepeau M."/>
            <person name="Gugger P.F."/>
            <person name="Sherman R."/>
            <person name="Stevens K."/>
            <person name="Langley C.H."/>
            <person name="Pellegrini M."/>
            <person name="Salzberg S.L."/>
        </authorList>
    </citation>
    <scope>NUCLEOTIDE SEQUENCE [LARGE SCALE GENOMIC DNA]</scope>
    <source>
        <strain evidence="1 2">cv. SW786</strain>
    </source>
</reference>
<evidence type="ECO:0000313" key="1">
    <source>
        <dbReference type="EnsemblPlants" id="QL03p002096:mrna"/>
    </source>
</evidence>
<reference evidence="1" key="2">
    <citation type="submission" date="2021-01" db="UniProtKB">
        <authorList>
            <consortium name="EnsemblPlants"/>
        </authorList>
    </citation>
    <scope>IDENTIFICATION</scope>
</reference>
<dbReference type="Gramene" id="QL03p002096:mrna">
    <property type="protein sequence ID" value="QL03p002096:mrna"/>
    <property type="gene ID" value="QL03p002096"/>
</dbReference>
<dbReference type="AlphaFoldDB" id="A0A7N2L3P2"/>
<keyword evidence="2" id="KW-1185">Reference proteome</keyword>
<dbReference type="EMBL" id="LRBV02000003">
    <property type="status" value="NOT_ANNOTATED_CDS"/>
    <property type="molecule type" value="Genomic_DNA"/>
</dbReference>
<protein>
    <recommendedName>
        <fullName evidence="3">Disease resistance protein</fullName>
    </recommendedName>
</protein>
<evidence type="ECO:0000313" key="2">
    <source>
        <dbReference type="Proteomes" id="UP000594261"/>
    </source>
</evidence>
<evidence type="ECO:0008006" key="3">
    <source>
        <dbReference type="Google" id="ProtNLM"/>
    </source>
</evidence>
<accession>A0A7N2L3P2</accession>